<accession>A0A1T4X383</accession>
<gene>
    <name evidence="3" type="ORF">SAMN02745166_00980</name>
</gene>
<feature type="region of interest" description="Disordered" evidence="1">
    <location>
        <begin position="1"/>
        <end position="24"/>
    </location>
</feature>
<dbReference type="AlphaFoldDB" id="A0A1T4X383"/>
<reference evidence="4" key="1">
    <citation type="submission" date="2017-02" db="EMBL/GenBank/DDBJ databases">
        <authorList>
            <person name="Varghese N."/>
            <person name="Submissions S."/>
        </authorList>
    </citation>
    <scope>NUCLEOTIDE SEQUENCE [LARGE SCALE GENOMIC DNA]</scope>
    <source>
        <strain evidence="4">ATCC 700200</strain>
    </source>
</reference>
<feature type="transmembrane region" description="Helical" evidence="2">
    <location>
        <begin position="124"/>
        <end position="146"/>
    </location>
</feature>
<organism evidence="3 4">
    <name type="scientific">Prosthecobacter debontii</name>
    <dbReference type="NCBI Taxonomy" id="48467"/>
    <lineage>
        <taxon>Bacteria</taxon>
        <taxon>Pseudomonadati</taxon>
        <taxon>Verrucomicrobiota</taxon>
        <taxon>Verrucomicrobiia</taxon>
        <taxon>Verrucomicrobiales</taxon>
        <taxon>Verrucomicrobiaceae</taxon>
        <taxon>Prosthecobacter</taxon>
    </lineage>
</organism>
<dbReference type="RefSeq" id="WP_078812196.1">
    <property type="nucleotide sequence ID" value="NZ_FUYE01000003.1"/>
</dbReference>
<dbReference type="Proteomes" id="UP000190774">
    <property type="component" value="Unassembled WGS sequence"/>
</dbReference>
<evidence type="ECO:0000313" key="4">
    <source>
        <dbReference type="Proteomes" id="UP000190774"/>
    </source>
</evidence>
<name>A0A1T4X383_9BACT</name>
<feature type="transmembrane region" description="Helical" evidence="2">
    <location>
        <begin position="93"/>
        <end position="112"/>
    </location>
</feature>
<keyword evidence="2" id="KW-1133">Transmembrane helix</keyword>
<feature type="transmembrane region" description="Helical" evidence="2">
    <location>
        <begin position="69"/>
        <end position="86"/>
    </location>
</feature>
<proteinExistence type="predicted"/>
<keyword evidence="4" id="KW-1185">Reference proteome</keyword>
<sequence length="163" mass="18268">MSDFDSDEVNPYQPPKSDVSRLQSPRPKRPVVWWLALMVFVLGALSWSLRQWFFWQEFGQHSMGWNGPTALSLGCYMAAFVLMIGGRSHWSHRIVTCFMVILMVGSLLPLLTEPDLAQRVGPGVGIAALVVQVVKIWIFGGFIFGFPSRRYYGLASKSEAAEA</sequence>
<keyword evidence="2" id="KW-0472">Membrane</keyword>
<protein>
    <submittedName>
        <fullName evidence="3">Uncharacterized protein</fullName>
    </submittedName>
</protein>
<keyword evidence="2" id="KW-0812">Transmembrane</keyword>
<evidence type="ECO:0000313" key="3">
    <source>
        <dbReference type="EMBL" id="SKA84074.1"/>
    </source>
</evidence>
<evidence type="ECO:0000256" key="2">
    <source>
        <dbReference type="SAM" id="Phobius"/>
    </source>
</evidence>
<dbReference type="EMBL" id="FUYE01000003">
    <property type="protein sequence ID" value="SKA84074.1"/>
    <property type="molecule type" value="Genomic_DNA"/>
</dbReference>
<feature type="transmembrane region" description="Helical" evidence="2">
    <location>
        <begin position="31"/>
        <end position="49"/>
    </location>
</feature>
<evidence type="ECO:0000256" key="1">
    <source>
        <dbReference type="SAM" id="MobiDB-lite"/>
    </source>
</evidence>